<dbReference type="GO" id="GO:0097621">
    <property type="term" value="F:monoamine oxidase activity"/>
    <property type="evidence" value="ECO:0007669"/>
    <property type="project" value="UniProtKB-EC"/>
</dbReference>
<evidence type="ECO:0000313" key="8">
    <source>
        <dbReference type="EMBL" id="KAE8147811.1"/>
    </source>
</evidence>
<dbReference type="PANTHER" id="PTHR43563">
    <property type="entry name" value="AMINE OXIDASE"/>
    <property type="match status" value="1"/>
</dbReference>
<accession>A0A5N6TNX4</accession>
<evidence type="ECO:0000256" key="6">
    <source>
        <dbReference type="RuleBase" id="RU362067"/>
    </source>
</evidence>
<dbReference type="AlphaFoldDB" id="A0A5N6TNX4"/>
<feature type="domain" description="Amine oxidase" evidence="7">
    <location>
        <begin position="51"/>
        <end position="458"/>
    </location>
</feature>
<dbReference type="PRINTS" id="PR00757">
    <property type="entry name" value="AMINEOXDASEF"/>
</dbReference>
<keyword evidence="3 6" id="KW-0560">Oxidoreductase</keyword>
<gene>
    <name evidence="8" type="ORF">BDV25DRAFT_142377</name>
</gene>
<reference evidence="8 9" key="1">
    <citation type="submission" date="2019-04" db="EMBL/GenBank/DDBJ databases">
        <title>Friends and foes A comparative genomics study of 23 Aspergillus species from section Flavi.</title>
        <authorList>
            <consortium name="DOE Joint Genome Institute"/>
            <person name="Kjaerbolling I."/>
            <person name="Vesth T."/>
            <person name="Frisvad J.C."/>
            <person name="Nybo J.L."/>
            <person name="Theobald S."/>
            <person name="Kildgaard S."/>
            <person name="Isbrandt T."/>
            <person name="Kuo A."/>
            <person name="Sato A."/>
            <person name="Lyhne E.K."/>
            <person name="Kogle M.E."/>
            <person name="Wiebenga A."/>
            <person name="Kun R.S."/>
            <person name="Lubbers R.J."/>
            <person name="Makela M.R."/>
            <person name="Barry K."/>
            <person name="Chovatia M."/>
            <person name="Clum A."/>
            <person name="Daum C."/>
            <person name="Haridas S."/>
            <person name="He G."/>
            <person name="LaButti K."/>
            <person name="Lipzen A."/>
            <person name="Mondo S."/>
            <person name="Riley R."/>
            <person name="Salamov A."/>
            <person name="Simmons B.A."/>
            <person name="Magnuson J.K."/>
            <person name="Henrissat B."/>
            <person name="Mortensen U.H."/>
            <person name="Larsen T.O."/>
            <person name="Devries R.P."/>
            <person name="Grigoriev I.V."/>
            <person name="Machida M."/>
            <person name="Baker S.E."/>
            <person name="Andersen M.R."/>
        </authorList>
    </citation>
    <scope>NUCLEOTIDE SEQUENCE [LARGE SCALE GENOMIC DNA]</scope>
    <source>
        <strain evidence="8 9">IBT 18842</strain>
    </source>
</reference>
<comment type="catalytic activity">
    <reaction evidence="4">
        <text>a secondary aliphatic amine + O2 + H2O = a primary amine + an aldehyde + H2O2</text>
        <dbReference type="Rhea" id="RHEA:26414"/>
        <dbReference type="ChEBI" id="CHEBI:15377"/>
        <dbReference type="ChEBI" id="CHEBI:15379"/>
        <dbReference type="ChEBI" id="CHEBI:16240"/>
        <dbReference type="ChEBI" id="CHEBI:17478"/>
        <dbReference type="ChEBI" id="CHEBI:58855"/>
        <dbReference type="ChEBI" id="CHEBI:65296"/>
        <dbReference type="EC" id="1.4.3.4"/>
    </reaction>
</comment>
<keyword evidence="6" id="KW-0285">Flavoprotein</keyword>
<dbReference type="Gene3D" id="3.50.50.60">
    <property type="entry name" value="FAD/NAD(P)-binding domain"/>
    <property type="match status" value="3"/>
</dbReference>
<name>A0A5N6TNX4_ASPAV</name>
<evidence type="ECO:0000256" key="3">
    <source>
        <dbReference type="ARBA" id="ARBA00023002"/>
    </source>
</evidence>
<dbReference type="Proteomes" id="UP000325780">
    <property type="component" value="Unassembled WGS sequence"/>
</dbReference>
<keyword evidence="9" id="KW-1185">Reference proteome</keyword>
<evidence type="ECO:0000256" key="5">
    <source>
        <dbReference type="PIRSR" id="PIRSR601613-1"/>
    </source>
</evidence>
<dbReference type="EMBL" id="ML742189">
    <property type="protein sequence ID" value="KAE8147811.1"/>
    <property type="molecule type" value="Genomic_DNA"/>
</dbReference>
<dbReference type="InterPro" id="IPR002937">
    <property type="entry name" value="Amino_oxidase"/>
</dbReference>
<dbReference type="EC" id="1.4.3.-" evidence="6"/>
<sequence>MAQKLPKTSEGFTWTPTGGYSRGLSTPAVVPSTSEESLLSRYDVIVIGAGFAGLSAARDLALAGKEILLVEGRDRIGGRAWTAYDDFSGAKFEMDEFEVTHPYAKSGEVHVKRSKDESVQVRGHHTAMPDTADAMAKLLDVDGNGGKSVVSFPFNTRSSVAANPAYMEADKLSVVDRAGQIDVTEEQRKAVVELASSFFGLLGEETSFLELLHMNSLCSFNEALVEEATMRYKISRGASALALAILGDFKGHRMMSSPVTAISQTQDGCKVTLSSGKELFSDKVVSTIPANVALSIQYNPPLSSLSQEALTNGLSAARIDKVLATTSKNLDEGLHVMCEGGDMPCLNGFADGRHQKDQSLITLLAKPDVDLDSCDHNMSLLNSLNPDGLGVTSVRAHLWSKDPFAGGVMACRKPGFVLRYFEEMRKPHGNVFFCGSDWADGWRGFISGAFEDSYRVTREFLRGGNL</sequence>
<protein>
    <recommendedName>
        <fullName evidence="6">Amine oxidase</fullName>
        <ecNumber evidence="6">1.4.3.-</ecNumber>
    </recommendedName>
</protein>
<keyword evidence="6" id="KW-0274">FAD</keyword>
<evidence type="ECO:0000256" key="4">
    <source>
        <dbReference type="ARBA" id="ARBA00048448"/>
    </source>
</evidence>
<evidence type="ECO:0000313" key="9">
    <source>
        <dbReference type="Proteomes" id="UP000325780"/>
    </source>
</evidence>
<dbReference type="InterPro" id="IPR001613">
    <property type="entry name" value="Flavin_amine_oxidase"/>
</dbReference>
<dbReference type="SUPFAM" id="SSF51905">
    <property type="entry name" value="FAD/NAD(P)-binding domain"/>
    <property type="match status" value="1"/>
</dbReference>
<dbReference type="InterPro" id="IPR036188">
    <property type="entry name" value="FAD/NAD-bd_sf"/>
</dbReference>
<proteinExistence type="inferred from homology"/>
<comment type="cofactor">
    <cofactor evidence="1 6">
        <name>FAD</name>
        <dbReference type="ChEBI" id="CHEBI:57692"/>
    </cofactor>
</comment>
<evidence type="ECO:0000256" key="2">
    <source>
        <dbReference type="ARBA" id="ARBA00005995"/>
    </source>
</evidence>
<organism evidence="8 9">
    <name type="scientific">Aspergillus avenaceus</name>
    <dbReference type="NCBI Taxonomy" id="36643"/>
    <lineage>
        <taxon>Eukaryota</taxon>
        <taxon>Fungi</taxon>
        <taxon>Dikarya</taxon>
        <taxon>Ascomycota</taxon>
        <taxon>Pezizomycotina</taxon>
        <taxon>Eurotiomycetes</taxon>
        <taxon>Eurotiomycetidae</taxon>
        <taxon>Eurotiales</taxon>
        <taxon>Aspergillaceae</taxon>
        <taxon>Aspergillus</taxon>
        <taxon>Aspergillus subgen. Circumdati</taxon>
    </lineage>
</organism>
<dbReference type="PANTHER" id="PTHR43563:SF1">
    <property type="entry name" value="AMINE OXIDASE [FLAVIN-CONTAINING] B"/>
    <property type="match status" value="1"/>
</dbReference>
<comment type="similarity">
    <text evidence="2 6">Belongs to the flavin monoamine oxidase family.</text>
</comment>
<evidence type="ECO:0000259" key="7">
    <source>
        <dbReference type="Pfam" id="PF01593"/>
    </source>
</evidence>
<dbReference type="OrthoDB" id="5046242at2759"/>
<dbReference type="InterPro" id="IPR050703">
    <property type="entry name" value="Flavin_MAO"/>
</dbReference>
<feature type="binding site" evidence="5">
    <location>
        <position position="259"/>
    </location>
    <ligand>
        <name>FAD</name>
        <dbReference type="ChEBI" id="CHEBI:57692"/>
    </ligand>
</feature>
<dbReference type="Pfam" id="PF01593">
    <property type="entry name" value="Amino_oxidase"/>
    <property type="match status" value="1"/>
</dbReference>
<evidence type="ECO:0000256" key="1">
    <source>
        <dbReference type="ARBA" id="ARBA00001974"/>
    </source>
</evidence>